<sequence length="214" mass="25282">MSKMHTGKINIAFDGNVFVGKTTFLKKLAKEKSFNYIPEHSDFLKVSNSAIEHRKTLPAAHLDFVRSDFLRIEYLKDGVNLLDRSFVSFSAFTYAFERMGQLDMRENFLGLLQDMLQKQRIVIPTHYIHLKSNYEIARQRFVQNKKQQTPDFLIEKFFFDYFDLYCKRWIQKAGGKEVEILDENESIEALDFISTPPKLISNQEIFRFTSDLFY</sequence>
<evidence type="ECO:0000313" key="2">
    <source>
        <dbReference type="Proteomes" id="UP000231382"/>
    </source>
</evidence>
<evidence type="ECO:0000313" key="1">
    <source>
        <dbReference type="EMBL" id="PIS07519.1"/>
    </source>
</evidence>
<proteinExistence type="predicted"/>
<comment type="caution">
    <text evidence="1">The sequence shown here is derived from an EMBL/GenBank/DDBJ whole genome shotgun (WGS) entry which is preliminary data.</text>
</comment>
<name>A0A2H0W608_9BACT</name>
<accession>A0A2H0W608</accession>
<dbReference type="AlphaFoldDB" id="A0A2H0W608"/>
<reference evidence="2" key="1">
    <citation type="submission" date="2017-09" db="EMBL/GenBank/DDBJ databases">
        <title>Depth-based differentiation of microbial function through sediment-hosted aquifers and enrichment of novel symbionts in the deep terrestrial subsurface.</title>
        <authorList>
            <person name="Probst A.J."/>
            <person name="Ladd B."/>
            <person name="Jarett J.K."/>
            <person name="Geller-Mcgrath D.E."/>
            <person name="Sieber C.M.K."/>
            <person name="Emerson J.B."/>
            <person name="Anantharaman K."/>
            <person name="Thomas B.C."/>
            <person name="Malmstrom R."/>
            <person name="Stieglmeier M."/>
            <person name="Klingl A."/>
            <person name="Woyke T."/>
            <person name="Ryan C.M."/>
            <person name="Banfield J.F."/>
        </authorList>
    </citation>
    <scope>NUCLEOTIDE SEQUENCE [LARGE SCALE GENOMIC DNA]</scope>
</reference>
<gene>
    <name evidence="1" type="ORF">COT78_03220</name>
</gene>
<organism evidence="1 2">
    <name type="scientific">Candidatus Berkelbacteria bacterium CG10_big_fil_rev_8_21_14_0_10_43_13</name>
    <dbReference type="NCBI Taxonomy" id="1974514"/>
    <lineage>
        <taxon>Bacteria</taxon>
        <taxon>Candidatus Berkelbacteria</taxon>
    </lineage>
</organism>
<dbReference type="EMBL" id="PEZW01000020">
    <property type="protein sequence ID" value="PIS07519.1"/>
    <property type="molecule type" value="Genomic_DNA"/>
</dbReference>
<dbReference type="InterPro" id="IPR027417">
    <property type="entry name" value="P-loop_NTPase"/>
</dbReference>
<dbReference type="Proteomes" id="UP000231382">
    <property type="component" value="Unassembled WGS sequence"/>
</dbReference>
<dbReference type="Gene3D" id="3.40.50.300">
    <property type="entry name" value="P-loop containing nucleotide triphosphate hydrolases"/>
    <property type="match status" value="1"/>
</dbReference>
<dbReference type="SUPFAM" id="SSF52540">
    <property type="entry name" value="P-loop containing nucleoside triphosphate hydrolases"/>
    <property type="match status" value="1"/>
</dbReference>
<protein>
    <submittedName>
        <fullName evidence="1">Uncharacterized protein</fullName>
    </submittedName>
</protein>